<keyword evidence="6 9" id="KW-1133">Transmembrane helix</keyword>
<dbReference type="Gramene" id="A07p01280.2_BraZ1">
    <property type="protein sequence ID" value="A07p01280.2_BraZ1.CDS"/>
    <property type="gene ID" value="A07g01280.2_BraZ1"/>
</dbReference>
<feature type="transmembrane region" description="Helical" evidence="9">
    <location>
        <begin position="591"/>
        <end position="613"/>
    </location>
</feature>
<dbReference type="Proteomes" id="UP000694005">
    <property type="component" value="Chromosome A07"/>
</dbReference>
<evidence type="ECO:0000313" key="13">
    <source>
        <dbReference type="Proteomes" id="UP000694005"/>
    </source>
</evidence>
<dbReference type="Gene3D" id="1.20.1530.20">
    <property type="match status" value="1"/>
</dbReference>
<keyword evidence="7" id="KW-0406">Ion transport</keyword>
<gene>
    <name evidence="12" type="ORF">BRAPAZ1V2_A07P01280.2</name>
</gene>
<feature type="transmembrane region" description="Helical" evidence="9">
    <location>
        <begin position="509"/>
        <end position="527"/>
    </location>
</feature>
<dbReference type="InterPro" id="IPR045158">
    <property type="entry name" value="KEA4/5/6-like"/>
</dbReference>
<evidence type="ECO:0000256" key="8">
    <source>
        <dbReference type="ARBA" id="ARBA00023136"/>
    </source>
</evidence>
<evidence type="ECO:0000259" key="11">
    <source>
        <dbReference type="Pfam" id="PF00999"/>
    </source>
</evidence>
<name>A0A8D9HMU0_BRACM</name>
<evidence type="ECO:0000256" key="1">
    <source>
        <dbReference type="ARBA" id="ARBA00004141"/>
    </source>
</evidence>
<dbReference type="PANTHER" id="PTHR16254:SF14">
    <property type="entry name" value="TRANSMEMBRANE AND COILED-COIL DOMAIN-CONTAINING PROTEIN 3"/>
    <property type="match status" value="1"/>
</dbReference>
<dbReference type="PANTHER" id="PTHR16254">
    <property type="entry name" value="POTASSIUM/PROTON ANTIPORTER-RELATED"/>
    <property type="match status" value="1"/>
</dbReference>
<feature type="transmembrane region" description="Helical" evidence="9">
    <location>
        <begin position="250"/>
        <end position="271"/>
    </location>
</feature>
<evidence type="ECO:0000256" key="7">
    <source>
        <dbReference type="ARBA" id="ARBA00023065"/>
    </source>
</evidence>
<keyword evidence="2" id="KW-0813">Transport</keyword>
<evidence type="ECO:0000256" key="4">
    <source>
        <dbReference type="ARBA" id="ARBA00022692"/>
    </source>
</evidence>
<feature type="transmembrane region" description="Helical" evidence="9">
    <location>
        <begin position="334"/>
        <end position="356"/>
    </location>
</feature>
<keyword evidence="5 10" id="KW-0732">Signal</keyword>
<evidence type="ECO:0000256" key="3">
    <source>
        <dbReference type="ARBA" id="ARBA00022449"/>
    </source>
</evidence>
<dbReference type="EMBL" id="LS974623">
    <property type="protein sequence ID" value="CAG7900484.1"/>
    <property type="molecule type" value="Genomic_DNA"/>
</dbReference>
<feature type="transmembrane region" description="Helical" evidence="9">
    <location>
        <begin position="704"/>
        <end position="726"/>
    </location>
</feature>
<feature type="transmembrane region" description="Helical" evidence="9">
    <location>
        <begin position="733"/>
        <end position="752"/>
    </location>
</feature>
<feature type="transmembrane region" description="Helical" evidence="9">
    <location>
        <begin position="764"/>
        <end position="783"/>
    </location>
</feature>
<evidence type="ECO:0000256" key="9">
    <source>
        <dbReference type="SAM" id="Phobius"/>
    </source>
</evidence>
<evidence type="ECO:0000256" key="5">
    <source>
        <dbReference type="ARBA" id="ARBA00022729"/>
    </source>
</evidence>
<feature type="transmembrane region" description="Helical" evidence="9">
    <location>
        <begin position="447"/>
        <end position="469"/>
    </location>
</feature>
<dbReference type="Pfam" id="PF00999">
    <property type="entry name" value="Na_H_Exchanger"/>
    <property type="match status" value="2"/>
</dbReference>
<evidence type="ECO:0000256" key="10">
    <source>
        <dbReference type="SAM" id="SignalP"/>
    </source>
</evidence>
<feature type="transmembrane region" description="Helical" evidence="9">
    <location>
        <begin position="422"/>
        <end position="441"/>
    </location>
</feature>
<feature type="chain" id="PRO_5034952793" description="Cation/H+ exchanger transmembrane domain-containing protein" evidence="10">
    <location>
        <begin position="32"/>
        <end position="833"/>
    </location>
</feature>
<feature type="transmembrane region" description="Helical" evidence="9">
    <location>
        <begin position="218"/>
        <end position="238"/>
    </location>
</feature>
<evidence type="ECO:0000256" key="2">
    <source>
        <dbReference type="ARBA" id="ARBA00022448"/>
    </source>
</evidence>
<dbReference type="AlphaFoldDB" id="A0A8D9HMU0"/>
<feature type="signal peptide" evidence="10">
    <location>
        <begin position="1"/>
        <end position="31"/>
    </location>
</feature>
<evidence type="ECO:0000256" key="6">
    <source>
        <dbReference type="ARBA" id="ARBA00022989"/>
    </source>
</evidence>
<feature type="transmembrane region" description="Helical" evidence="9">
    <location>
        <begin position="678"/>
        <end position="698"/>
    </location>
</feature>
<comment type="subcellular location">
    <subcellularLocation>
        <location evidence="1">Membrane</location>
        <topology evidence="1">Multi-pass membrane protein</topology>
    </subcellularLocation>
</comment>
<dbReference type="InterPro" id="IPR006153">
    <property type="entry name" value="Cation/H_exchanger_TM"/>
</dbReference>
<dbReference type="InterPro" id="IPR038770">
    <property type="entry name" value="Na+/solute_symporter_sf"/>
</dbReference>
<feature type="domain" description="Cation/H+ exchanger transmembrane" evidence="11">
    <location>
        <begin position="527"/>
        <end position="784"/>
    </location>
</feature>
<reference evidence="12 13" key="1">
    <citation type="submission" date="2021-07" db="EMBL/GenBank/DDBJ databases">
        <authorList>
            <consortium name="Genoscope - CEA"/>
            <person name="William W."/>
        </authorList>
    </citation>
    <scope>NUCLEOTIDE SEQUENCE [LARGE SCALE GENOMIC DNA]</scope>
</reference>
<keyword evidence="3" id="KW-0050">Antiport</keyword>
<organism evidence="12 13">
    <name type="scientific">Brassica campestris</name>
    <name type="common">Field mustard</name>
    <dbReference type="NCBI Taxonomy" id="3711"/>
    <lineage>
        <taxon>Eukaryota</taxon>
        <taxon>Viridiplantae</taxon>
        <taxon>Streptophyta</taxon>
        <taxon>Embryophyta</taxon>
        <taxon>Tracheophyta</taxon>
        <taxon>Spermatophyta</taxon>
        <taxon>Magnoliopsida</taxon>
        <taxon>eudicotyledons</taxon>
        <taxon>Gunneridae</taxon>
        <taxon>Pentapetalae</taxon>
        <taxon>rosids</taxon>
        <taxon>malvids</taxon>
        <taxon>Brassicales</taxon>
        <taxon>Brassicaceae</taxon>
        <taxon>Brassiceae</taxon>
        <taxon>Brassica</taxon>
    </lineage>
</organism>
<accession>A0A8D9HMU0</accession>
<keyword evidence="4 9" id="KW-0812">Transmembrane</keyword>
<keyword evidence="8 9" id="KW-0472">Membrane</keyword>
<feature type="domain" description="Cation/H+ exchanger transmembrane" evidence="11">
    <location>
        <begin position="172"/>
        <end position="509"/>
    </location>
</feature>
<protein>
    <recommendedName>
        <fullName evidence="11">Cation/H+ exchanger transmembrane domain-containing protein</fullName>
    </recommendedName>
</protein>
<feature type="transmembrane region" description="Helical" evidence="9">
    <location>
        <begin position="476"/>
        <end position="497"/>
    </location>
</feature>
<dbReference type="GO" id="GO:0016020">
    <property type="term" value="C:membrane"/>
    <property type="evidence" value="ECO:0007669"/>
    <property type="project" value="UniProtKB-SubCell"/>
</dbReference>
<feature type="transmembrane region" description="Helical" evidence="9">
    <location>
        <begin position="368"/>
        <end position="385"/>
    </location>
</feature>
<evidence type="ECO:0000313" key="12">
    <source>
        <dbReference type="EMBL" id="CAG7900484.1"/>
    </source>
</evidence>
<feature type="transmembrane region" description="Helical" evidence="9">
    <location>
        <begin position="164"/>
        <end position="185"/>
    </location>
</feature>
<dbReference type="GO" id="GO:0015386">
    <property type="term" value="F:potassium:proton antiporter activity"/>
    <property type="evidence" value="ECO:0007669"/>
    <property type="project" value="InterPro"/>
</dbReference>
<proteinExistence type="predicted"/>
<sequence>MRRCKIGEFISVETMRFLAFLLICSFHLAFSAESDIGTESVATREINGNAAESNATNAKPKEDSFADMIDRALEKEFPENDQNDVPDPGSFNNSVADQQAVLETVARVKPKKNETKTKEEKSFFNLDNENGVEDTPRLIDRKDNVFIMSNPKSKYPVLQLDLRLISDLVVVIVSATCGGIAFACAGQPVITGYLLAGSIIGPGGLSFVSEMVQVETVAQFGVIFLLFALGLEFSAAKLRVVRAVAIPGGLLQIFLFMCLSGITASLCGGKLTEGIFVGVEIFNGKKSISALHGQITVGTLILQDCAVGLLFALLPVLGGTSGVLQGMLSMAKSLAILIAFLAALFVLSRTWVPWFLKLMTSLSSQTNELYQLAAVAFCLLVAWCSDKLGLSLELGSFAAGVMISSTDLAQHTLEQVEPIRNFFAALFLASIGMLIHMHFLWNHVDILVAAVLLVIVIKTVVVAIVVKVFGYNNKTAVLVGMSLAQIGEFAFVLLSRASNLHLIEVTTPFLFKLIPAVVHLGVLLRWFSPNSSTEVLKFLMEKNSISALHGQITVGTLILQDCAVGLLFALLPVLGGTSGVLQGMFSMAKSLAILIAFLAALFVLSRTWVPWFLKLMTSLSSQTNELYQLAAVAFCLLVAWCSDKLGLSLELGSFAAGVMISTTDLAQHTLEQVEPIRNFFAALFLASIGMLIHMHFLWNHVDILVAAVLLVIVIKTVVVAIVVKVFGYNNKTAVLVGMSLAQIGEFAFVLLSRASNLHLIESKLYLLLLGTTALSLVTTPFLFKLIPAVVHLGVLLRWFSPDSSTEIGFKGGLYRSESAKLISQMIQGSLHDS</sequence>